<gene>
    <name evidence="1" type="ORF">JMUB3935_2623</name>
</gene>
<dbReference type="EMBL" id="AP019840">
    <property type="protein sequence ID" value="BBM53618.1"/>
    <property type="molecule type" value="Genomic_DNA"/>
</dbReference>
<evidence type="ECO:0000313" key="1">
    <source>
        <dbReference type="EMBL" id="BBM53618.1"/>
    </source>
</evidence>
<name>A0A510KPF0_9FUSO</name>
<dbReference type="Proteomes" id="UP000321378">
    <property type="component" value="Chromosome"/>
</dbReference>
<protein>
    <submittedName>
        <fullName evidence="1">Uncharacterized protein</fullName>
    </submittedName>
</protein>
<dbReference type="AlphaFoldDB" id="A0A510KPF0"/>
<accession>A0A510KPF0</accession>
<organism evidence="1 2">
    <name type="scientific">Leptotrichia trevisanii</name>
    <dbReference type="NCBI Taxonomy" id="109328"/>
    <lineage>
        <taxon>Bacteria</taxon>
        <taxon>Fusobacteriati</taxon>
        <taxon>Fusobacteriota</taxon>
        <taxon>Fusobacteriia</taxon>
        <taxon>Fusobacteriales</taxon>
        <taxon>Leptotrichiaceae</taxon>
        <taxon>Leptotrichia</taxon>
    </lineage>
</organism>
<reference evidence="1 2" key="1">
    <citation type="submission" date="2019-07" db="EMBL/GenBank/DDBJ databases">
        <title>Complete Genome Sequence of Leptotrichia trevisanii Strain JMUB3935.</title>
        <authorList>
            <person name="Watanabe S."/>
            <person name="Cui L."/>
        </authorList>
    </citation>
    <scope>NUCLEOTIDE SEQUENCE [LARGE SCALE GENOMIC DNA]</scope>
    <source>
        <strain evidence="1 2">JMUB3935</strain>
    </source>
</reference>
<sequence>MKIGEDLLGIVNSEFSLFLFYFFNSKDISFKNKDLTFIKNENIIILKIRKRYR</sequence>
<proteinExistence type="predicted"/>
<evidence type="ECO:0000313" key="2">
    <source>
        <dbReference type="Proteomes" id="UP000321378"/>
    </source>
</evidence>